<organism evidence="1 2">
    <name type="scientific">Marinibacterium profundimaris</name>
    <dbReference type="NCBI Taxonomy" id="1679460"/>
    <lineage>
        <taxon>Bacteria</taxon>
        <taxon>Pseudomonadati</taxon>
        <taxon>Pseudomonadota</taxon>
        <taxon>Alphaproteobacteria</taxon>
        <taxon>Rhodobacterales</taxon>
        <taxon>Paracoccaceae</taxon>
        <taxon>Marinibacterium</taxon>
    </lineage>
</organism>
<name>A0A225NMS3_9RHOB</name>
<accession>A0A225NMS3</accession>
<comment type="caution">
    <text evidence="1">The sequence shown here is derived from an EMBL/GenBank/DDBJ whole genome shotgun (WGS) entry which is preliminary data.</text>
</comment>
<sequence>MTTRGERLNDALLAAHAAGNGAALVGLYREAASQESDEHARAFFLTQAYVFALDSGAPTAPELRDALVALGRETPL</sequence>
<proteinExistence type="predicted"/>
<keyword evidence="2" id="KW-1185">Reference proteome</keyword>
<evidence type="ECO:0000313" key="2">
    <source>
        <dbReference type="Proteomes" id="UP000215377"/>
    </source>
</evidence>
<evidence type="ECO:0000313" key="1">
    <source>
        <dbReference type="EMBL" id="OWU74874.1"/>
    </source>
</evidence>
<gene>
    <name evidence="1" type="ORF">ATO3_09890</name>
</gene>
<reference evidence="1 2" key="1">
    <citation type="submission" date="2013-04" db="EMBL/GenBank/DDBJ databases">
        <title>Oceanicola sp. 22II1-22F33 Genome Sequencing.</title>
        <authorList>
            <person name="Lai Q."/>
            <person name="Li G."/>
            <person name="Shao Z."/>
        </authorList>
    </citation>
    <scope>NUCLEOTIDE SEQUENCE [LARGE SCALE GENOMIC DNA]</scope>
    <source>
        <strain evidence="1 2">22II1-22F33</strain>
    </source>
</reference>
<dbReference type="Proteomes" id="UP000215377">
    <property type="component" value="Unassembled WGS sequence"/>
</dbReference>
<dbReference type="EMBL" id="AQQR01000003">
    <property type="protein sequence ID" value="OWU74874.1"/>
    <property type="molecule type" value="Genomic_DNA"/>
</dbReference>
<dbReference type="RefSeq" id="WP_088649686.1">
    <property type="nucleotide sequence ID" value="NZ_AQQR01000003.1"/>
</dbReference>
<protein>
    <submittedName>
        <fullName evidence="1">Uncharacterized protein</fullName>
    </submittedName>
</protein>
<dbReference type="OrthoDB" id="7864216at2"/>
<dbReference type="AlphaFoldDB" id="A0A225NMS3"/>